<dbReference type="Proteomes" id="UP000627838">
    <property type="component" value="Unassembled WGS sequence"/>
</dbReference>
<dbReference type="RefSeq" id="WP_192763184.1">
    <property type="nucleotide sequence ID" value="NZ_JADBDZ010000001.1"/>
</dbReference>
<dbReference type="InterPro" id="IPR013094">
    <property type="entry name" value="AB_hydrolase_3"/>
</dbReference>
<evidence type="ECO:0000256" key="1">
    <source>
        <dbReference type="ARBA" id="ARBA00022801"/>
    </source>
</evidence>
<dbReference type="PANTHER" id="PTHR48081">
    <property type="entry name" value="AB HYDROLASE SUPERFAMILY PROTEIN C4A8.06C"/>
    <property type="match status" value="1"/>
</dbReference>
<feature type="domain" description="Alpha/beta hydrolase fold-3" evidence="2">
    <location>
        <begin position="96"/>
        <end position="303"/>
    </location>
</feature>
<dbReference type="PANTHER" id="PTHR48081:SF8">
    <property type="entry name" value="ALPHA_BETA HYDROLASE FOLD-3 DOMAIN-CONTAINING PROTEIN-RELATED"/>
    <property type="match status" value="1"/>
</dbReference>
<dbReference type="Gene3D" id="3.40.50.1820">
    <property type="entry name" value="alpha/beta hydrolase"/>
    <property type="match status" value="1"/>
</dbReference>
<reference evidence="3 4" key="1">
    <citation type="submission" date="2020-10" db="EMBL/GenBank/DDBJ databases">
        <title>Sequencing the genomes of 1000 actinobacteria strains.</title>
        <authorList>
            <person name="Klenk H.-P."/>
        </authorList>
    </citation>
    <scope>NUCLEOTIDE SEQUENCE [LARGE SCALE GENOMIC DNA]</scope>
    <source>
        <strain evidence="3 4">DSM 46744</strain>
    </source>
</reference>
<proteinExistence type="predicted"/>
<dbReference type="Pfam" id="PF07859">
    <property type="entry name" value="Abhydrolase_3"/>
    <property type="match status" value="1"/>
</dbReference>
<dbReference type="SUPFAM" id="SSF53474">
    <property type="entry name" value="alpha/beta-Hydrolases"/>
    <property type="match status" value="1"/>
</dbReference>
<name>A0ABR9K344_9ACTN</name>
<evidence type="ECO:0000313" key="4">
    <source>
        <dbReference type="Proteomes" id="UP000627838"/>
    </source>
</evidence>
<keyword evidence="1" id="KW-0378">Hydrolase</keyword>
<keyword evidence="4" id="KW-1185">Reference proteome</keyword>
<sequence>MTLDGPAGPPPPFDHELAPALRIINEHLAPDALADPDALAAMGEASALMDPPTDETLARDGAFTIEERAVPGPDGAPDVSLLICRPSSPVPTPAIYHTHGGGMVLGNNRMGLVEMLDLAADVGAAVVSVEYRLAPGTPHPGPVEDCYAGLRWTAEHAAELGIDPGRIVVGGASAGGGLAAALALMTRDRGGPALFGQLLLCPMLDDRNDTPSSVQMAGLGVWDRASNNAGWTALLGDARGTDAVSPYAAPARADDLSGLPPAFIDVGSAETFRDEDVAYASRIWQAGGRAELHVWPGGFHGFDMMAPHAALSQDASAARLHWLRRLLAT</sequence>
<accession>A0ABR9K344</accession>
<protein>
    <submittedName>
        <fullName evidence="3">Acetyl esterase/lipase</fullName>
    </submittedName>
</protein>
<organism evidence="3 4">
    <name type="scientific">Actinomadura algeriensis</name>
    <dbReference type="NCBI Taxonomy" id="1679523"/>
    <lineage>
        <taxon>Bacteria</taxon>
        <taxon>Bacillati</taxon>
        <taxon>Actinomycetota</taxon>
        <taxon>Actinomycetes</taxon>
        <taxon>Streptosporangiales</taxon>
        <taxon>Thermomonosporaceae</taxon>
        <taxon>Actinomadura</taxon>
    </lineage>
</organism>
<evidence type="ECO:0000313" key="3">
    <source>
        <dbReference type="EMBL" id="MBE1537280.1"/>
    </source>
</evidence>
<dbReference type="EMBL" id="JADBDZ010000001">
    <property type="protein sequence ID" value="MBE1537280.1"/>
    <property type="molecule type" value="Genomic_DNA"/>
</dbReference>
<comment type="caution">
    <text evidence="3">The sequence shown here is derived from an EMBL/GenBank/DDBJ whole genome shotgun (WGS) entry which is preliminary data.</text>
</comment>
<gene>
    <name evidence="3" type="ORF">H4W34_007113</name>
</gene>
<evidence type="ECO:0000259" key="2">
    <source>
        <dbReference type="Pfam" id="PF07859"/>
    </source>
</evidence>
<dbReference type="InterPro" id="IPR029058">
    <property type="entry name" value="AB_hydrolase_fold"/>
</dbReference>
<dbReference type="InterPro" id="IPR050300">
    <property type="entry name" value="GDXG_lipolytic_enzyme"/>
</dbReference>